<dbReference type="Proteomes" id="UP000276133">
    <property type="component" value="Unassembled WGS sequence"/>
</dbReference>
<comment type="caution">
    <text evidence="1">The sequence shown here is derived from an EMBL/GenBank/DDBJ whole genome shotgun (WGS) entry which is preliminary data.</text>
</comment>
<proteinExistence type="predicted"/>
<dbReference type="AlphaFoldDB" id="A0A3M7STA5"/>
<name>A0A3M7STA5_BRAPC</name>
<protein>
    <submittedName>
        <fullName evidence="1">Uncharacterized protein</fullName>
    </submittedName>
</protein>
<keyword evidence="2" id="KW-1185">Reference proteome</keyword>
<reference evidence="1 2" key="1">
    <citation type="journal article" date="2018" name="Sci. Rep.">
        <title>Genomic signatures of local adaptation to the degree of environmental predictability in rotifers.</title>
        <authorList>
            <person name="Franch-Gras L."/>
            <person name="Hahn C."/>
            <person name="Garcia-Roger E.M."/>
            <person name="Carmona M.J."/>
            <person name="Serra M."/>
            <person name="Gomez A."/>
        </authorList>
    </citation>
    <scope>NUCLEOTIDE SEQUENCE [LARGE SCALE GENOMIC DNA]</scope>
    <source>
        <strain evidence="1">HYR1</strain>
    </source>
</reference>
<dbReference type="EMBL" id="REGN01000800">
    <property type="protein sequence ID" value="RNA38939.1"/>
    <property type="molecule type" value="Genomic_DNA"/>
</dbReference>
<accession>A0A3M7STA5</accession>
<sequence>MIKFCHPAATVPALRTCGPSYASITPIFSSKASNTPCQNVKNITDLMVKNLMTGLYAVRYLKSPSWYFPNASKIRIKTAINGSTVKKIKSCILLIFKNREGNIEHKIILIKLQIKSLSRVKVINLSLMKP</sequence>
<evidence type="ECO:0000313" key="1">
    <source>
        <dbReference type="EMBL" id="RNA38939.1"/>
    </source>
</evidence>
<organism evidence="1 2">
    <name type="scientific">Brachionus plicatilis</name>
    <name type="common">Marine rotifer</name>
    <name type="synonym">Brachionus muelleri</name>
    <dbReference type="NCBI Taxonomy" id="10195"/>
    <lineage>
        <taxon>Eukaryota</taxon>
        <taxon>Metazoa</taxon>
        <taxon>Spiralia</taxon>
        <taxon>Gnathifera</taxon>
        <taxon>Rotifera</taxon>
        <taxon>Eurotatoria</taxon>
        <taxon>Monogononta</taxon>
        <taxon>Pseudotrocha</taxon>
        <taxon>Ploima</taxon>
        <taxon>Brachionidae</taxon>
        <taxon>Brachionus</taxon>
    </lineage>
</organism>
<evidence type="ECO:0000313" key="2">
    <source>
        <dbReference type="Proteomes" id="UP000276133"/>
    </source>
</evidence>
<gene>
    <name evidence="1" type="ORF">BpHYR1_008269</name>
</gene>